<dbReference type="PROSITE" id="PS50005">
    <property type="entry name" value="TPR"/>
    <property type="match status" value="1"/>
</dbReference>
<comment type="similarity">
    <text evidence="3">Belongs to the TTC4 family.</text>
</comment>
<dbReference type="Proteomes" id="UP000310189">
    <property type="component" value="Unassembled WGS sequence"/>
</dbReference>
<dbReference type="PANTHER" id="PTHR46035">
    <property type="entry name" value="TETRATRICOPEPTIDE REPEAT PROTEIN 4"/>
    <property type="match status" value="1"/>
</dbReference>
<dbReference type="SUPFAM" id="SSF48452">
    <property type="entry name" value="TPR-like"/>
    <property type="match status" value="1"/>
</dbReference>
<proteinExistence type="inferred from homology"/>
<dbReference type="InterPro" id="IPR019734">
    <property type="entry name" value="TPR_rpt"/>
</dbReference>
<reference evidence="7 8" key="1">
    <citation type="submission" date="2019-03" db="EMBL/GenBank/DDBJ databases">
        <title>Sequencing 23 genomes of Wallemia ichthyophaga.</title>
        <authorList>
            <person name="Gostincar C."/>
        </authorList>
    </citation>
    <scope>NUCLEOTIDE SEQUENCE [LARGE SCALE GENOMIC DNA]</scope>
    <source>
        <strain evidence="7 8">EXF-5753</strain>
    </source>
</reference>
<dbReference type="PANTHER" id="PTHR46035:SF1">
    <property type="entry name" value="TETRATRICOPEPTIDE REPEAT PROTEIN 4"/>
    <property type="match status" value="1"/>
</dbReference>
<feature type="repeat" description="TPR" evidence="4">
    <location>
        <begin position="73"/>
        <end position="106"/>
    </location>
</feature>
<dbReference type="GO" id="GO:0005829">
    <property type="term" value="C:cytosol"/>
    <property type="evidence" value="ECO:0007669"/>
    <property type="project" value="TreeGrafter"/>
</dbReference>
<dbReference type="OrthoDB" id="1724687at2759"/>
<evidence type="ECO:0000313" key="7">
    <source>
        <dbReference type="EMBL" id="TIA93314.1"/>
    </source>
</evidence>
<dbReference type="AlphaFoldDB" id="A0A4T0FZM7"/>
<feature type="region of interest" description="Disordered" evidence="5">
    <location>
        <begin position="17"/>
        <end position="38"/>
    </location>
</feature>
<keyword evidence="8" id="KW-1185">Reference proteome</keyword>
<evidence type="ECO:0000313" key="8">
    <source>
        <dbReference type="Proteomes" id="UP000310189"/>
    </source>
</evidence>
<evidence type="ECO:0000256" key="2">
    <source>
        <dbReference type="ARBA" id="ARBA00022803"/>
    </source>
</evidence>
<evidence type="ECO:0000259" key="6">
    <source>
        <dbReference type="Pfam" id="PF18972"/>
    </source>
</evidence>
<evidence type="ECO:0000256" key="3">
    <source>
        <dbReference type="ARBA" id="ARBA00023602"/>
    </source>
</evidence>
<dbReference type="SMART" id="SM00028">
    <property type="entry name" value="TPR"/>
    <property type="match status" value="2"/>
</dbReference>
<evidence type="ECO:0000256" key="4">
    <source>
        <dbReference type="PROSITE-ProRule" id="PRU00339"/>
    </source>
</evidence>
<feature type="domain" description="Cns1/TTC4 wheel" evidence="6">
    <location>
        <begin position="275"/>
        <end position="394"/>
    </location>
</feature>
<protein>
    <recommendedName>
        <fullName evidence="6">Cns1/TTC4 wheel domain-containing protein</fullName>
    </recommendedName>
</protein>
<gene>
    <name evidence="7" type="ORF">E3P99_00189</name>
</gene>
<keyword evidence="1" id="KW-0677">Repeat</keyword>
<dbReference type="Pfam" id="PF13181">
    <property type="entry name" value="TPR_8"/>
    <property type="match status" value="1"/>
</dbReference>
<dbReference type="InterPro" id="IPR044059">
    <property type="entry name" value="Csn1/TTC4_wheel"/>
</dbReference>
<dbReference type="Gene3D" id="1.25.40.10">
    <property type="entry name" value="Tetratricopeptide repeat domain"/>
    <property type="match status" value="1"/>
</dbReference>
<name>A0A4T0FZM7_9BASI</name>
<evidence type="ECO:0000256" key="1">
    <source>
        <dbReference type="ARBA" id="ARBA00022737"/>
    </source>
</evidence>
<organism evidence="7 8">
    <name type="scientific">Wallemia hederae</name>
    <dbReference type="NCBI Taxonomy" id="1540922"/>
    <lineage>
        <taxon>Eukaryota</taxon>
        <taxon>Fungi</taxon>
        <taxon>Dikarya</taxon>
        <taxon>Basidiomycota</taxon>
        <taxon>Wallemiomycotina</taxon>
        <taxon>Wallemiomycetes</taxon>
        <taxon>Wallemiales</taxon>
        <taxon>Wallemiaceae</taxon>
        <taxon>Wallemia</taxon>
    </lineage>
</organism>
<sequence>MSKLNVDEAVAKLAEIGNTGVNPSLAEPRRPPTQEELDQTPLFMKSLPENYEDNETIQALQSLAFEGTPDEVAAQFKEQGNEYFKGKRFKEAVQFYTQAIQANPTDKSLLESLFSNRAACNLELPLHKVDSATENFGQTLKDTAQTLQLNPRNTKALYRSARALNALEKYDEATDAAKHVLLLDADNKQAQVLLQHIKTKYQALLKRKIEVSESQRRKDETVSALKDAVQLSGVVVQGDIFQREHTVKFDTNYLEESSKDSIPLFPPNIWSAPSPTTPLAFPTNILYPLSPVGPMAEHIAGFSTLSTFSDQLHPMLNPPPPWDSAGEYAGQAAVSVYVATKQRKLLKVGMGLTLSKVLAAASKGKSAQQDGVPLKNGAFEFIVLPKGEKEKIFVDGYKKDAQIHG</sequence>
<dbReference type="GO" id="GO:0051879">
    <property type="term" value="F:Hsp90 protein binding"/>
    <property type="evidence" value="ECO:0007669"/>
    <property type="project" value="InterPro"/>
</dbReference>
<dbReference type="Pfam" id="PF18972">
    <property type="entry name" value="Wheel"/>
    <property type="match status" value="1"/>
</dbReference>
<keyword evidence="2 4" id="KW-0802">TPR repeat</keyword>
<dbReference type="GO" id="GO:0030544">
    <property type="term" value="F:Hsp70 protein binding"/>
    <property type="evidence" value="ECO:0007669"/>
    <property type="project" value="TreeGrafter"/>
</dbReference>
<evidence type="ECO:0000256" key="5">
    <source>
        <dbReference type="SAM" id="MobiDB-lite"/>
    </source>
</evidence>
<dbReference type="EMBL" id="SPNW01000002">
    <property type="protein sequence ID" value="TIA93314.1"/>
    <property type="molecule type" value="Genomic_DNA"/>
</dbReference>
<dbReference type="InterPro" id="IPR011990">
    <property type="entry name" value="TPR-like_helical_dom_sf"/>
</dbReference>
<accession>A0A4T0FZM7</accession>
<dbReference type="GO" id="GO:0005634">
    <property type="term" value="C:nucleus"/>
    <property type="evidence" value="ECO:0007669"/>
    <property type="project" value="TreeGrafter"/>
</dbReference>
<comment type="caution">
    <text evidence="7">The sequence shown here is derived from an EMBL/GenBank/DDBJ whole genome shotgun (WGS) entry which is preliminary data.</text>
</comment>
<dbReference type="GO" id="GO:0006457">
    <property type="term" value="P:protein folding"/>
    <property type="evidence" value="ECO:0007669"/>
    <property type="project" value="TreeGrafter"/>
</dbReference>